<organism evidence="1 2">
    <name type="scientific">Mya arenaria</name>
    <name type="common">Soft-shell clam</name>
    <dbReference type="NCBI Taxonomy" id="6604"/>
    <lineage>
        <taxon>Eukaryota</taxon>
        <taxon>Metazoa</taxon>
        <taxon>Spiralia</taxon>
        <taxon>Lophotrochozoa</taxon>
        <taxon>Mollusca</taxon>
        <taxon>Bivalvia</taxon>
        <taxon>Autobranchia</taxon>
        <taxon>Heteroconchia</taxon>
        <taxon>Euheterodonta</taxon>
        <taxon>Imparidentia</taxon>
        <taxon>Neoheterodontei</taxon>
        <taxon>Myida</taxon>
        <taxon>Myoidea</taxon>
        <taxon>Myidae</taxon>
        <taxon>Mya</taxon>
    </lineage>
</organism>
<dbReference type="PANTHER" id="PTHR33395">
    <property type="entry name" value="TRANSCRIPTASE, PUTATIVE-RELATED-RELATED"/>
    <property type="match status" value="1"/>
</dbReference>
<keyword evidence="2" id="KW-1185">Reference proteome</keyword>
<dbReference type="EMBL" id="CP111015">
    <property type="protein sequence ID" value="WAR01814.1"/>
    <property type="molecule type" value="Genomic_DNA"/>
</dbReference>
<dbReference type="PANTHER" id="PTHR33395:SF22">
    <property type="entry name" value="REVERSE TRANSCRIPTASE DOMAIN-CONTAINING PROTEIN"/>
    <property type="match status" value="1"/>
</dbReference>
<name>A0ABY7DY39_MYAAR</name>
<dbReference type="Proteomes" id="UP001164746">
    <property type="component" value="Chromosome 4"/>
</dbReference>
<dbReference type="SUPFAM" id="SSF56219">
    <property type="entry name" value="DNase I-like"/>
    <property type="match status" value="1"/>
</dbReference>
<sequence length="194" mass="22614">MILGDFNFPEIDWSTWTVYRNETHPAFSFVEYLRDNFLNQHVQGVTSSKLGASDHISIICEIPCVVNKDREPSVILRGDVKTPKWMDLLLCKKVKKKYHAWKRYTYSRSYRDYQSYCKKRNSTTKAIRFSKKKYQKGVAESSKTHQKSFWSFVKGETKSRSDLRDKNGNIATEIKDKANILNDFFASDSLQEGG</sequence>
<evidence type="ECO:0008006" key="3">
    <source>
        <dbReference type="Google" id="ProtNLM"/>
    </source>
</evidence>
<dbReference type="InterPro" id="IPR036691">
    <property type="entry name" value="Endo/exonu/phosph_ase_sf"/>
</dbReference>
<gene>
    <name evidence="1" type="ORF">MAR_008372</name>
</gene>
<proteinExistence type="predicted"/>
<accession>A0ABY7DY39</accession>
<evidence type="ECO:0000313" key="1">
    <source>
        <dbReference type="EMBL" id="WAR01814.1"/>
    </source>
</evidence>
<reference evidence="1" key="1">
    <citation type="submission" date="2022-11" db="EMBL/GenBank/DDBJ databases">
        <title>Centuries of genome instability and evolution in soft-shell clam transmissible cancer (bioRxiv).</title>
        <authorList>
            <person name="Hart S.F.M."/>
            <person name="Yonemitsu M.A."/>
            <person name="Giersch R.M."/>
            <person name="Beal B.F."/>
            <person name="Arriagada G."/>
            <person name="Davis B.W."/>
            <person name="Ostrander E.A."/>
            <person name="Goff S.P."/>
            <person name="Metzger M.J."/>
        </authorList>
    </citation>
    <scope>NUCLEOTIDE SEQUENCE</scope>
    <source>
        <strain evidence="1">MELC-2E11</strain>
        <tissue evidence="1">Siphon/mantle</tissue>
    </source>
</reference>
<evidence type="ECO:0000313" key="2">
    <source>
        <dbReference type="Proteomes" id="UP001164746"/>
    </source>
</evidence>
<protein>
    <recommendedName>
        <fullName evidence="3">Endonuclease/exonuclease/phosphatase domain-containing protein</fullName>
    </recommendedName>
</protein>